<evidence type="ECO:0000256" key="5">
    <source>
        <dbReference type="SAM" id="Coils"/>
    </source>
</evidence>
<sequence>MAGALVDAIMKHIAEIATGGVVKGYRWVKMLRGVKKEVERLERNFESIQDVLEDAEQKQTVEKNVECWLDRLKEVSYNMEDVLDEGNTALIRLQINGVGNAPLFKRMVRSFISYFCFYSRVARYRHLAVTIKTINKELDELTKEKDRYQLIKREVKQPRRVESTSLVDVSKLHGREEVKKDIMNKLLCRTSEKGEDIQTISVIGMGGIGKTSLAQLIYNDDEVRTHFHKTSCVCVSDFFYHVKIARAILGGLDQDATDLHNQNSLGILLDDVWTDREEDWEPLITTFRSGKLGSRILVTTRIESVATVMKSSHKISLERLSDDVCWLILNQIALEGTKNEGDKTLQDIGWKVVKKCQGLPLAAKALGGLLRDKTREEWENVMNSEIWNLNLAHEYIFTTLLLSYYGLPSAIRLCLLHCAIFPKNYEMWIDIDLIPHWMALGYLNSGENSEKELKGDEYFKCLAAHSFFQDFQEDEHGTIYSCKMHDIVHDFVAFFTKKEVVVKEVNSVENLGLDSSSVRKVRHLSLTVGKGRDFPLSGAYHLRSLVVTASNNNYDVSAEDLRNLFCQSKRLRLLEFGFKSETSLVAEKFLKEMRNLIHLRYLKLSHSNEIKRLPEAVCDLCNLQVLDLFKCRGFEKLPDGIGRLINLRHLSSEGCNSLQYYPKGIGRLTSLRVLFPVIASADGNDAKQFSVGDLENLDLLRKSLWIKLVGNAIDKDEIRRAKLQNKTHFNRLYIKLEGKEMKEDDVIAASNPPPTLGVEFTSLWMS</sequence>
<dbReference type="InterPro" id="IPR002182">
    <property type="entry name" value="NB-ARC"/>
</dbReference>
<proteinExistence type="predicted"/>
<evidence type="ECO:0000256" key="4">
    <source>
        <dbReference type="ARBA" id="ARBA00022840"/>
    </source>
</evidence>
<dbReference type="EMBL" id="CM001882">
    <property type="protein sequence ID" value="EOY02741.1"/>
    <property type="molecule type" value="Genomic_DNA"/>
</dbReference>
<evidence type="ECO:0000259" key="7">
    <source>
        <dbReference type="Pfam" id="PF18052"/>
    </source>
</evidence>
<feature type="domain" description="NB-ARC" evidence="6">
    <location>
        <begin position="182"/>
        <end position="336"/>
    </location>
</feature>
<dbReference type="Pfam" id="PF23598">
    <property type="entry name" value="LRR_14"/>
    <property type="match status" value="1"/>
</dbReference>
<dbReference type="GO" id="GO:0006952">
    <property type="term" value="P:defense response"/>
    <property type="evidence" value="ECO:0007669"/>
    <property type="project" value="UniProtKB-KW"/>
</dbReference>
<dbReference type="Pfam" id="PF00931">
    <property type="entry name" value="NB-ARC"/>
    <property type="match status" value="1"/>
</dbReference>
<dbReference type="Proteomes" id="UP000026915">
    <property type="component" value="Chromosome 4"/>
</dbReference>
<name>A0A061ECV3_THECC</name>
<dbReference type="eggNOG" id="KOG4658">
    <property type="taxonomic scope" value="Eukaryota"/>
</dbReference>
<dbReference type="SUPFAM" id="SSF52058">
    <property type="entry name" value="L domain-like"/>
    <property type="match status" value="1"/>
</dbReference>
<dbReference type="InterPro" id="IPR038005">
    <property type="entry name" value="RX-like_CC"/>
</dbReference>
<dbReference type="InterPro" id="IPR042197">
    <property type="entry name" value="Apaf_helical"/>
</dbReference>
<dbReference type="InterPro" id="IPR058922">
    <property type="entry name" value="WHD_DRP"/>
</dbReference>
<dbReference type="InterPro" id="IPR032675">
    <property type="entry name" value="LRR_dom_sf"/>
</dbReference>
<dbReference type="PRINTS" id="PR00364">
    <property type="entry name" value="DISEASERSIST"/>
</dbReference>
<dbReference type="InterPro" id="IPR036388">
    <property type="entry name" value="WH-like_DNA-bd_sf"/>
</dbReference>
<evidence type="ECO:0000256" key="1">
    <source>
        <dbReference type="ARBA" id="ARBA00022737"/>
    </source>
</evidence>
<evidence type="ECO:0000256" key="3">
    <source>
        <dbReference type="ARBA" id="ARBA00022821"/>
    </source>
</evidence>
<dbReference type="PANTHER" id="PTHR36766:SF45">
    <property type="entry name" value="NB-ARC DOMAIN-CONTAINING PROTEIN"/>
    <property type="match status" value="1"/>
</dbReference>
<evidence type="ECO:0000259" key="9">
    <source>
        <dbReference type="Pfam" id="PF23598"/>
    </source>
</evidence>
<dbReference type="Gene3D" id="1.20.5.4130">
    <property type="match status" value="1"/>
</dbReference>
<evidence type="ECO:0000313" key="10">
    <source>
        <dbReference type="EMBL" id="EOY02741.1"/>
    </source>
</evidence>
<dbReference type="PANTHER" id="PTHR36766">
    <property type="entry name" value="PLANT BROAD-SPECTRUM MILDEW RESISTANCE PROTEIN RPW8"/>
    <property type="match status" value="1"/>
</dbReference>
<dbReference type="HOGENOM" id="CLU_000837_8_1_1"/>
<feature type="domain" description="Disease resistance N-terminal" evidence="7">
    <location>
        <begin position="21"/>
        <end position="93"/>
    </location>
</feature>
<organism evidence="10 11">
    <name type="scientific">Theobroma cacao</name>
    <name type="common">Cacao</name>
    <name type="synonym">Cocoa</name>
    <dbReference type="NCBI Taxonomy" id="3641"/>
    <lineage>
        <taxon>Eukaryota</taxon>
        <taxon>Viridiplantae</taxon>
        <taxon>Streptophyta</taxon>
        <taxon>Embryophyta</taxon>
        <taxon>Tracheophyta</taxon>
        <taxon>Spermatophyta</taxon>
        <taxon>Magnoliopsida</taxon>
        <taxon>eudicotyledons</taxon>
        <taxon>Gunneridae</taxon>
        <taxon>Pentapetalae</taxon>
        <taxon>rosids</taxon>
        <taxon>malvids</taxon>
        <taxon>Malvales</taxon>
        <taxon>Malvaceae</taxon>
        <taxon>Byttnerioideae</taxon>
        <taxon>Theobroma</taxon>
    </lineage>
</organism>
<dbReference type="FunFam" id="1.10.10.10:FF:000322">
    <property type="entry name" value="Probable disease resistance protein At1g63360"/>
    <property type="match status" value="1"/>
</dbReference>
<keyword evidence="4" id="KW-0067">ATP-binding</keyword>
<reference evidence="10 11" key="1">
    <citation type="journal article" date="2013" name="Genome Biol.">
        <title>The genome sequence of the most widely cultivated cacao type and its use to identify candidate genes regulating pod color.</title>
        <authorList>
            <person name="Motamayor J.C."/>
            <person name="Mockaitis K."/>
            <person name="Schmutz J."/>
            <person name="Haiminen N."/>
            <person name="Iii D.L."/>
            <person name="Cornejo O."/>
            <person name="Findley S.D."/>
            <person name="Zheng P."/>
            <person name="Utro F."/>
            <person name="Royaert S."/>
            <person name="Saski C."/>
            <person name="Jenkins J."/>
            <person name="Podicheti R."/>
            <person name="Zhao M."/>
            <person name="Scheffler B.E."/>
            <person name="Stack J.C."/>
            <person name="Feltus F.A."/>
            <person name="Mustiga G.M."/>
            <person name="Amores F."/>
            <person name="Phillips W."/>
            <person name="Marelli J.P."/>
            <person name="May G.D."/>
            <person name="Shapiro H."/>
            <person name="Ma J."/>
            <person name="Bustamante C.D."/>
            <person name="Schnell R.J."/>
            <person name="Main D."/>
            <person name="Gilbert D."/>
            <person name="Parida L."/>
            <person name="Kuhn D.N."/>
        </authorList>
    </citation>
    <scope>NUCLEOTIDE SEQUENCE [LARGE SCALE GENOMIC DNA]</scope>
    <source>
        <strain evidence="11">cv. Matina 1-6</strain>
    </source>
</reference>
<feature type="domain" description="Disease resistance R13L4/SHOC-2-like LRR" evidence="9">
    <location>
        <begin position="542"/>
        <end position="742"/>
    </location>
</feature>
<dbReference type="InterPro" id="IPR055414">
    <property type="entry name" value="LRR_R13L4/SHOC2-like"/>
</dbReference>
<dbReference type="AlphaFoldDB" id="A0A061ECV3"/>
<dbReference type="Gramene" id="EOY02741">
    <property type="protein sequence ID" value="EOY02741"/>
    <property type="gene ID" value="TCM_017134"/>
</dbReference>
<keyword evidence="1" id="KW-0677">Repeat</keyword>
<accession>A0A061ECV3</accession>
<keyword evidence="3" id="KW-0611">Plant defense</keyword>
<feature type="coiled-coil region" evidence="5">
    <location>
        <begin position="124"/>
        <end position="154"/>
    </location>
</feature>
<dbReference type="GO" id="GO:0043531">
    <property type="term" value="F:ADP binding"/>
    <property type="evidence" value="ECO:0007669"/>
    <property type="project" value="InterPro"/>
</dbReference>
<dbReference type="Gene3D" id="1.10.8.430">
    <property type="entry name" value="Helical domain of apoptotic protease-activating factors"/>
    <property type="match status" value="1"/>
</dbReference>
<dbReference type="InterPro" id="IPR027417">
    <property type="entry name" value="P-loop_NTPase"/>
</dbReference>
<feature type="coiled-coil region" evidence="5">
    <location>
        <begin position="31"/>
        <end position="58"/>
    </location>
</feature>
<dbReference type="InParanoid" id="A0A061ECV3"/>
<evidence type="ECO:0000313" key="11">
    <source>
        <dbReference type="Proteomes" id="UP000026915"/>
    </source>
</evidence>
<dbReference type="OMA" id="EMWIDID"/>
<dbReference type="Gene3D" id="3.40.50.300">
    <property type="entry name" value="P-loop containing nucleotide triphosphate hydrolases"/>
    <property type="match status" value="1"/>
</dbReference>
<evidence type="ECO:0000259" key="8">
    <source>
        <dbReference type="Pfam" id="PF23559"/>
    </source>
</evidence>
<gene>
    <name evidence="10" type="ORF">TCM_017134</name>
</gene>
<dbReference type="Pfam" id="PF23559">
    <property type="entry name" value="WHD_DRP"/>
    <property type="match status" value="1"/>
</dbReference>
<keyword evidence="11" id="KW-1185">Reference proteome</keyword>
<protein>
    <submittedName>
        <fullName evidence="10">Cc-nbs-lrr resistance protein, putative</fullName>
    </submittedName>
</protein>
<dbReference type="Pfam" id="PF18052">
    <property type="entry name" value="Rx_N"/>
    <property type="match status" value="1"/>
</dbReference>
<dbReference type="CDD" id="cd14798">
    <property type="entry name" value="RX-CC_like"/>
    <property type="match status" value="1"/>
</dbReference>
<keyword evidence="2" id="KW-0547">Nucleotide-binding</keyword>
<dbReference type="GO" id="GO:0051707">
    <property type="term" value="P:response to other organism"/>
    <property type="evidence" value="ECO:0007669"/>
    <property type="project" value="UniProtKB-ARBA"/>
</dbReference>
<keyword evidence="5" id="KW-0175">Coiled coil</keyword>
<dbReference type="SUPFAM" id="SSF52540">
    <property type="entry name" value="P-loop containing nucleoside triphosphate hydrolases"/>
    <property type="match status" value="1"/>
</dbReference>
<dbReference type="Gene3D" id="1.10.10.10">
    <property type="entry name" value="Winged helix-like DNA-binding domain superfamily/Winged helix DNA-binding domain"/>
    <property type="match status" value="1"/>
</dbReference>
<dbReference type="Gene3D" id="3.80.10.10">
    <property type="entry name" value="Ribonuclease Inhibitor"/>
    <property type="match status" value="1"/>
</dbReference>
<dbReference type="GO" id="GO:0005524">
    <property type="term" value="F:ATP binding"/>
    <property type="evidence" value="ECO:0007669"/>
    <property type="project" value="UniProtKB-KW"/>
</dbReference>
<dbReference type="InterPro" id="IPR041118">
    <property type="entry name" value="Rx_N"/>
</dbReference>
<evidence type="ECO:0000256" key="2">
    <source>
        <dbReference type="ARBA" id="ARBA00022741"/>
    </source>
</evidence>
<evidence type="ECO:0000259" key="6">
    <source>
        <dbReference type="Pfam" id="PF00931"/>
    </source>
</evidence>
<feature type="domain" description="Disease resistance protein winged helix" evidence="8">
    <location>
        <begin position="420"/>
        <end position="492"/>
    </location>
</feature>